<accession>A0AA36I3W8</accession>
<evidence type="ECO:0000313" key="1">
    <source>
        <dbReference type="EMBL" id="CAJ1380589.1"/>
    </source>
</evidence>
<sequence length="153" mass="17085">MRPLVIRRAVMSRSQLDCECVTYPTKRPDSFQTGFSITPYANCYSELACLLRGAQVDMSFGGSKRLVDGQVVQTDQGSTLKVLPLDVAYVHGTVRRTVHHGRTMLSGHYTNILWDHSQAWGTDDHEAARALDQFRGEPCLLWFAKGDILGAEI</sequence>
<evidence type="ECO:0000313" key="2">
    <source>
        <dbReference type="Proteomes" id="UP001178507"/>
    </source>
</evidence>
<reference evidence="1" key="1">
    <citation type="submission" date="2023-08" db="EMBL/GenBank/DDBJ databases">
        <authorList>
            <person name="Chen Y."/>
            <person name="Shah S."/>
            <person name="Dougan E. K."/>
            <person name="Thang M."/>
            <person name="Chan C."/>
        </authorList>
    </citation>
    <scope>NUCLEOTIDE SEQUENCE</scope>
</reference>
<gene>
    <name evidence="1" type="ORF">EVOR1521_LOCUS8496</name>
</gene>
<organism evidence="1 2">
    <name type="scientific">Effrenium voratum</name>
    <dbReference type="NCBI Taxonomy" id="2562239"/>
    <lineage>
        <taxon>Eukaryota</taxon>
        <taxon>Sar</taxon>
        <taxon>Alveolata</taxon>
        <taxon>Dinophyceae</taxon>
        <taxon>Suessiales</taxon>
        <taxon>Symbiodiniaceae</taxon>
        <taxon>Effrenium</taxon>
    </lineage>
</organism>
<keyword evidence="2" id="KW-1185">Reference proteome</keyword>
<proteinExistence type="predicted"/>
<comment type="caution">
    <text evidence="1">The sequence shown here is derived from an EMBL/GenBank/DDBJ whole genome shotgun (WGS) entry which is preliminary data.</text>
</comment>
<protein>
    <submittedName>
        <fullName evidence="1">Uncharacterized protein</fullName>
    </submittedName>
</protein>
<name>A0AA36I3W8_9DINO</name>
<dbReference type="AlphaFoldDB" id="A0AA36I3W8"/>
<dbReference type="EMBL" id="CAUJNA010000726">
    <property type="protein sequence ID" value="CAJ1380589.1"/>
    <property type="molecule type" value="Genomic_DNA"/>
</dbReference>
<dbReference type="Proteomes" id="UP001178507">
    <property type="component" value="Unassembled WGS sequence"/>
</dbReference>